<accession>A0AAE0F5B1</accession>
<keyword evidence="2" id="KW-1185">Reference proteome</keyword>
<sequence length="218" mass="24802">MQLSYVPREVWHAFVLHRLTDAQIALLASTCSWFRKLCDTRRRAHLTLPRVLAPCRYAWESHKTGPPVGLIRCCLSSATPLYDHLVDVCAAQVDGARVRALHAYMHARFSVLVALSEYHRLTHNSPVAAPGTSQAECFSLVHAAFERTLNADARTEIASRAKAMASGRMFREQEFLYVVNQLHFVQRRDNKRLRQRFGAGWRVKNPKGCVRLAVHRSV</sequence>
<gene>
    <name evidence="1" type="ORF">CYMTET_38357</name>
</gene>
<dbReference type="Proteomes" id="UP001190700">
    <property type="component" value="Unassembled WGS sequence"/>
</dbReference>
<name>A0AAE0F5B1_9CHLO</name>
<proteinExistence type="predicted"/>
<comment type="caution">
    <text evidence="1">The sequence shown here is derived from an EMBL/GenBank/DDBJ whole genome shotgun (WGS) entry which is preliminary data.</text>
</comment>
<evidence type="ECO:0000313" key="1">
    <source>
        <dbReference type="EMBL" id="KAK3252323.1"/>
    </source>
</evidence>
<evidence type="ECO:0000313" key="2">
    <source>
        <dbReference type="Proteomes" id="UP001190700"/>
    </source>
</evidence>
<organism evidence="1 2">
    <name type="scientific">Cymbomonas tetramitiformis</name>
    <dbReference type="NCBI Taxonomy" id="36881"/>
    <lineage>
        <taxon>Eukaryota</taxon>
        <taxon>Viridiplantae</taxon>
        <taxon>Chlorophyta</taxon>
        <taxon>Pyramimonadophyceae</taxon>
        <taxon>Pyramimonadales</taxon>
        <taxon>Pyramimonadaceae</taxon>
        <taxon>Cymbomonas</taxon>
    </lineage>
</organism>
<dbReference type="EMBL" id="LGRX02025473">
    <property type="protein sequence ID" value="KAK3252323.1"/>
    <property type="molecule type" value="Genomic_DNA"/>
</dbReference>
<reference evidence="1 2" key="1">
    <citation type="journal article" date="2015" name="Genome Biol. Evol.">
        <title>Comparative Genomics of a Bacterivorous Green Alga Reveals Evolutionary Causalities and Consequences of Phago-Mixotrophic Mode of Nutrition.</title>
        <authorList>
            <person name="Burns J.A."/>
            <person name="Paasch A."/>
            <person name="Narechania A."/>
            <person name="Kim E."/>
        </authorList>
    </citation>
    <scope>NUCLEOTIDE SEQUENCE [LARGE SCALE GENOMIC DNA]</scope>
    <source>
        <strain evidence="1 2">PLY_AMNH</strain>
    </source>
</reference>
<dbReference type="AlphaFoldDB" id="A0AAE0F5B1"/>
<protein>
    <submittedName>
        <fullName evidence="1">Uncharacterized protein</fullName>
    </submittedName>
</protein>